<reference evidence="6" key="1">
    <citation type="submission" date="2020-08" db="EMBL/GenBank/DDBJ databases">
        <title>Novel species isolated from subtropical streams in China.</title>
        <authorList>
            <person name="Lu H."/>
        </authorList>
    </citation>
    <scope>NUCLEOTIDE SEQUENCE</scope>
    <source>
        <strain evidence="6">KACC 12607</strain>
    </source>
</reference>
<gene>
    <name evidence="6" type="ORF">H8K32_13505</name>
</gene>
<dbReference type="Pfam" id="PF00563">
    <property type="entry name" value="EAL"/>
    <property type="match status" value="1"/>
</dbReference>
<dbReference type="InterPro" id="IPR000160">
    <property type="entry name" value="GGDEF_dom"/>
</dbReference>
<dbReference type="NCBIfam" id="TIGR00254">
    <property type="entry name" value="GGDEF"/>
    <property type="match status" value="1"/>
</dbReference>
<dbReference type="PROSITE" id="PS50883">
    <property type="entry name" value="EAL"/>
    <property type="match status" value="1"/>
</dbReference>
<proteinExistence type="predicted"/>
<dbReference type="Gene3D" id="3.40.50.2300">
    <property type="match status" value="1"/>
</dbReference>
<keyword evidence="1" id="KW-0597">Phosphoprotein</keyword>
<keyword evidence="2" id="KW-0472">Membrane</keyword>
<feature type="transmembrane region" description="Helical" evidence="2">
    <location>
        <begin position="282"/>
        <end position="304"/>
    </location>
</feature>
<dbReference type="CDD" id="cd12914">
    <property type="entry name" value="PDC1_DGC_like"/>
    <property type="match status" value="1"/>
</dbReference>
<dbReference type="Proteomes" id="UP000634011">
    <property type="component" value="Unassembled WGS sequence"/>
</dbReference>
<protein>
    <submittedName>
        <fullName evidence="6">EAL domain-containing protein</fullName>
    </submittedName>
</protein>
<feature type="domain" description="Response regulatory" evidence="3">
    <location>
        <begin position="766"/>
        <end position="882"/>
    </location>
</feature>
<dbReference type="InterPro" id="IPR001789">
    <property type="entry name" value="Sig_transdc_resp-reg_receiver"/>
</dbReference>
<dbReference type="SMART" id="SM00267">
    <property type="entry name" value="GGDEF"/>
    <property type="match status" value="1"/>
</dbReference>
<dbReference type="Gene3D" id="3.30.70.270">
    <property type="match status" value="1"/>
</dbReference>
<keyword evidence="2" id="KW-0812">Transmembrane</keyword>
<accession>A0A923HP39</accession>
<keyword evidence="7" id="KW-1185">Reference proteome</keyword>
<evidence type="ECO:0000313" key="6">
    <source>
        <dbReference type="EMBL" id="MBC3863121.1"/>
    </source>
</evidence>
<dbReference type="InterPro" id="IPR052155">
    <property type="entry name" value="Biofilm_reg_signaling"/>
</dbReference>
<dbReference type="SUPFAM" id="SSF52172">
    <property type="entry name" value="CheY-like"/>
    <property type="match status" value="1"/>
</dbReference>
<dbReference type="Gene3D" id="3.20.20.450">
    <property type="entry name" value="EAL domain"/>
    <property type="match status" value="1"/>
</dbReference>
<dbReference type="SUPFAM" id="SSF141868">
    <property type="entry name" value="EAL domain-like"/>
    <property type="match status" value="1"/>
</dbReference>
<dbReference type="GO" id="GO:0000160">
    <property type="term" value="P:phosphorelay signal transduction system"/>
    <property type="evidence" value="ECO:0007669"/>
    <property type="project" value="InterPro"/>
</dbReference>
<evidence type="ECO:0000256" key="2">
    <source>
        <dbReference type="SAM" id="Phobius"/>
    </source>
</evidence>
<dbReference type="AlphaFoldDB" id="A0A923HP39"/>
<evidence type="ECO:0000259" key="5">
    <source>
        <dbReference type="PROSITE" id="PS50887"/>
    </source>
</evidence>
<dbReference type="SUPFAM" id="SSF55073">
    <property type="entry name" value="Nucleotide cyclase"/>
    <property type="match status" value="1"/>
</dbReference>
<dbReference type="InterPro" id="IPR035919">
    <property type="entry name" value="EAL_sf"/>
</dbReference>
<feature type="modified residue" description="4-aspartylphosphate" evidence="1">
    <location>
        <position position="816"/>
    </location>
</feature>
<evidence type="ECO:0000313" key="7">
    <source>
        <dbReference type="Proteomes" id="UP000634011"/>
    </source>
</evidence>
<dbReference type="PROSITE" id="PS50110">
    <property type="entry name" value="RESPONSE_REGULATORY"/>
    <property type="match status" value="1"/>
</dbReference>
<dbReference type="PANTHER" id="PTHR44757">
    <property type="entry name" value="DIGUANYLATE CYCLASE DGCP"/>
    <property type="match status" value="1"/>
</dbReference>
<evidence type="ECO:0000259" key="3">
    <source>
        <dbReference type="PROSITE" id="PS50110"/>
    </source>
</evidence>
<name>A0A923HP39_9BURK</name>
<dbReference type="InterPro" id="IPR029787">
    <property type="entry name" value="Nucleotide_cyclase"/>
</dbReference>
<dbReference type="InterPro" id="IPR043128">
    <property type="entry name" value="Rev_trsase/Diguanyl_cyclase"/>
</dbReference>
<feature type="transmembrane region" description="Helical" evidence="2">
    <location>
        <begin position="6"/>
        <end position="25"/>
    </location>
</feature>
<dbReference type="SMART" id="SM00052">
    <property type="entry name" value="EAL"/>
    <property type="match status" value="1"/>
</dbReference>
<dbReference type="PANTHER" id="PTHR44757:SF2">
    <property type="entry name" value="BIOFILM ARCHITECTURE MAINTENANCE PROTEIN MBAA"/>
    <property type="match status" value="1"/>
</dbReference>
<organism evidence="6 7">
    <name type="scientific">Undibacterium jejuense</name>
    <dbReference type="NCBI Taxonomy" id="1344949"/>
    <lineage>
        <taxon>Bacteria</taxon>
        <taxon>Pseudomonadati</taxon>
        <taxon>Pseudomonadota</taxon>
        <taxon>Betaproteobacteria</taxon>
        <taxon>Burkholderiales</taxon>
        <taxon>Oxalobacteraceae</taxon>
        <taxon>Undibacterium</taxon>
    </lineage>
</organism>
<dbReference type="Pfam" id="PF00990">
    <property type="entry name" value="GGDEF"/>
    <property type="match status" value="1"/>
</dbReference>
<dbReference type="RefSeq" id="WP_186913064.1">
    <property type="nucleotide sequence ID" value="NZ_JACOFV010000012.1"/>
</dbReference>
<evidence type="ECO:0000256" key="1">
    <source>
        <dbReference type="PROSITE-ProRule" id="PRU00169"/>
    </source>
</evidence>
<dbReference type="EMBL" id="JACOFV010000012">
    <property type="protein sequence ID" value="MBC3863121.1"/>
    <property type="molecule type" value="Genomic_DNA"/>
</dbReference>
<sequence>MVRYYSIIVPLILIFLVFGISFGHLRDSHGKYEERAILNAQNMGIMMAEETRAYFRPIDVTLLAAVDQIQLNIGKEKLDNLFLDRQLYTLERRVPGLNLLKYADASGNVLSGGNISMNVANTEYFKGLQSGANFNMAISGPLRDPDTNEWFLVCARRYVLPDGKFGGVVFATLKTDRIISQLFGSMLQISSRDILLILNSEFATLGAFFNGRESREIIGKKMAFDDFVGSKNLTSSPNVKITYTVFDQNKRFTYFNQIPKLPFYVVVGLNAEDVFSPWWKEVIFIFFIDLLLAALISFIFFSHYRSHRKKISEQEKYQNDLQYQAMHDPLTKLPNRLLLLDRINSVIQLAYQDKFKVAVFFINLDKFKTINDSLGREYGDQVLREIALRLSDIIRDPDIIGRLGSDEFLAVCQIKQNDNSNLNAQRVLECLRTPLQLGGSTQVLGGSVGISVYPEDGDNAEILLKSAELAMHCAKKSEQNNKVHYYLREMQSEAEDRMLLEKRLREAIPNNELVLYYQPQVDLRSGTLTGFEALIRWNSPVYGLLPPGRFIPIAEETDIIKAIGYWVLYTACKQIRDWHELGYEWLSVAINMSAAEFCNGETVVYIEDAIKKYNIPAFCLEVELTESLSLNDPEASIETMHKLKKLGVRLAIDDFGVGYSNLGYLKLFPADCLKIDQVFTRGLCHNPEDRAIVNTVIQLAHSLSMVALAEGAETESEARQLCALGADRVQGYWIARPVPPEDVIPMLQKARMFDPKLLMPTSERLKVLVVDDSSTMREFLVEGLADLIPVEFLCAEDANEAMSIILSHQLFAIIADNYLPGQSGVELLAQARKISPAVLRILITGTPNTQLLREAINFAGVEHFLSKPVDLDHLLDILKKAMLREVSVVI</sequence>
<dbReference type="CDD" id="cd01948">
    <property type="entry name" value="EAL"/>
    <property type="match status" value="1"/>
</dbReference>
<keyword evidence="2" id="KW-1133">Transmembrane helix</keyword>
<evidence type="ECO:0000259" key="4">
    <source>
        <dbReference type="PROSITE" id="PS50883"/>
    </source>
</evidence>
<dbReference type="InterPro" id="IPR001633">
    <property type="entry name" value="EAL_dom"/>
</dbReference>
<dbReference type="SMART" id="SM00448">
    <property type="entry name" value="REC"/>
    <property type="match status" value="1"/>
</dbReference>
<dbReference type="CDD" id="cd01949">
    <property type="entry name" value="GGDEF"/>
    <property type="match status" value="1"/>
</dbReference>
<dbReference type="Gene3D" id="3.30.450.20">
    <property type="entry name" value="PAS domain"/>
    <property type="match status" value="1"/>
</dbReference>
<comment type="caution">
    <text evidence="6">The sequence shown here is derived from an EMBL/GenBank/DDBJ whole genome shotgun (WGS) entry which is preliminary data.</text>
</comment>
<feature type="domain" description="GGDEF" evidence="5">
    <location>
        <begin position="355"/>
        <end position="488"/>
    </location>
</feature>
<feature type="domain" description="EAL" evidence="4">
    <location>
        <begin position="497"/>
        <end position="751"/>
    </location>
</feature>
<dbReference type="Pfam" id="PF00072">
    <property type="entry name" value="Response_reg"/>
    <property type="match status" value="1"/>
</dbReference>
<dbReference type="PROSITE" id="PS50887">
    <property type="entry name" value="GGDEF"/>
    <property type="match status" value="1"/>
</dbReference>
<dbReference type="InterPro" id="IPR011006">
    <property type="entry name" value="CheY-like_superfamily"/>
</dbReference>